<organism evidence="1 2">
    <name type="scientific">Colletotrichum liriopes</name>
    <dbReference type="NCBI Taxonomy" id="708192"/>
    <lineage>
        <taxon>Eukaryota</taxon>
        <taxon>Fungi</taxon>
        <taxon>Dikarya</taxon>
        <taxon>Ascomycota</taxon>
        <taxon>Pezizomycotina</taxon>
        <taxon>Sordariomycetes</taxon>
        <taxon>Hypocreomycetidae</taxon>
        <taxon>Glomerellales</taxon>
        <taxon>Glomerellaceae</taxon>
        <taxon>Colletotrichum</taxon>
        <taxon>Colletotrichum spaethianum species complex</taxon>
    </lineage>
</organism>
<keyword evidence="2" id="KW-1185">Reference proteome</keyword>
<comment type="caution">
    <text evidence="1">The sequence shown here is derived from an EMBL/GenBank/DDBJ whole genome shotgun (WGS) entry which is preliminary data.</text>
</comment>
<dbReference type="AlphaFoldDB" id="A0AA37LUS7"/>
<name>A0AA37LUS7_9PEZI</name>
<dbReference type="EMBL" id="BPPX01000020">
    <property type="protein sequence ID" value="GJC86170.1"/>
    <property type="molecule type" value="Genomic_DNA"/>
</dbReference>
<dbReference type="Proteomes" id="UP001055172">
    <property type="component" value="Unassembled WGS sequence"/>
</dbReference>
<reference evidence="1 2" key="1">
    <citation type="submission" date="2021-07" db="EMBL/GenBank/DDBJ databases">
        <title>Genome data of Colletotrichum spaethianum.</title>
        <authorList>
            <person name="Utami Y.D."/>
            <person name="Hiruma K."/>
        </authorList>
    </citation>
    <scope>NUCLEOTIDE SEQUENCE [LARGE SCALE GENOMIC DNA]</scope>
    <source>
        <strain evidence="1 2">MAFF 242679</strain>
    </source>
</reference>
<protein>
    <submittedName>
        <fullName evidence="1">Uncharacterized protein</fullName>
    </submittedName>
</protein>
<sequence length="65" mass="7929">MTRYTMVGVFPVLYFSWKFIKRTKIFKPEEVDLYRNKDEIDEYERTFVPTPPSNKFEKVLDKLFG</sequence>
<proteinExistence type="predicted"/>
<evidence type="ECO:0000313" key="1">
    <source>
        <dbReference type="EMBL" id="GJC86170.1"/>
    </source>
</evidence>
<accession>A0AA37LUS7</accession>
<gene>
    <name evidence="1" type="ORF">ColLi_09008</name>
</gene>
<evidence type="ECO:0000313" key="2">
    <source>
        <dbReference type="Proteomes" id="UP001055172"/>
    </source>
</evidence>